<name>A0A916A1I8_9GLOM</name>
<protein>
    <submittedName>
        <fullName evidence="1">Uncharacterized protein</fullName>
    </submittedName>
</protein>
<evidence type="ECO:0000313" key="1">
    <source>
        <dbReference type="EMBL" id="CAB5396000.1"/>
    </source>
</evidence>
<gene>
    <name evidence="1" type="ORF">CHRIB12_LOCUS24118</name>
</gene>
<dbReference type="AlphaFoldDB" id="A0A916A1I8"/>
<sequence>MSLIHNDSMILISLRFHSLRKENILFQVSLMSQYVFRIADLLICLEVTYPDTNIKSVTKFYPKSIIKGKITKLELIHDDADLLVSSSDG</sequence>
<organism evidence="1 2">
    <name type="scientific">Rhizophagus irregularis</name>
    <dbReference type="NCBI Taxonomy" id="588596"/>
    <lineage>
        <taxon>Eukaryota</taxon>
        <taxon>Fungi</taxon>
        <taxon>Fungi incertae sedis</taxon>
        <taxon>Mucoromycota</taxon>
        <taxon>Glomeromycotina</taxon>
        <taxon>Glomeromycetes</taxon>
        <taxon>Glomerales</taxon>
        <taxon>Glomeraceae</taxon>
        <taxon>Rhizophagus</taxon>
    </lineage>
</organism>
<accession>A0A916A1I8</accession>
<proteinExistence type="predicted"/>
<comment type="caution">
    <text evidence="1">The sequence shown here is derived from an EMBL/GenBank/DDBJ whole genome shotgun (WGS) entry which is preliminary data.</text>
</comment>
<reference evidence="1" key="1">
    <citation type="submission" date="2020-05" db="EMBL/GenBank/DDBJ databases">
        <authorList>
            <person name="Rincon C."/>
            <person name="Sanders R I."/>
            <person name="Robbins C."/>
            <person name="Chaturvedi A."/>
        </authorList>
    </citation>
    <scope>NUCLEOTIDE SEQUENCE</scope>
    <source>
        <strain evidence="1">CHB12</strain>
    </source>
</reference>
<dbReference type="EMBL" id="CAGKOT010000107">
    <property type="protein sequence ID" value="CAB5396000.1"/>
    <property type="molecule type" value="Genomic_DNA"/>
</dbReference>
<evidence type="ECO:0000313" key="2">
    <source>
        <dbReference type="Proteomes" id="UP000684084"/>
    </source>
</evidence>
<dbReference type="Proteomes" id="UP000684084">
    <property type="component" value="Unassembled WGS sequence"/>
</dbReference>